<evidence type="ECO:0000313" key="2">
    <source>
        <dbReference type="EMBL" id="USS88263.1"/>
    </source>
</evidence>
<dbReference type="CDD" id="cd00077">
    <property type="entry name" value="HDc"/>
    <property type="match status" value="1"/>
</dbReference>
<dbReference type="EMBL" id="CP097118">
    <property type="protein sequence ID" value="USS88263.1"/>
    <property type="molecule type" value="Genomic_DNA"/>
</dbReference>
<organism evidence="2 3">
    <name type="scientific">Fructilactobacillus hinvesii</name>
    <dbReference type="NCBI Taxonomy" id="2940300"/>
    <lineage>
        <taxon>Bacteria</taxon>
        <taxon>Bacillati</taxon>
        <taxon>Bacillota</taxon>
        <taxon>Bacilli</taxon>
        <taxon>Lactobacillales</taxon>
        <taxon>Lactobacillaceae</taxon>
        <taxon>Fructilactobacillus</taxon>
    </lineage>
</organism>
<dbReference type="InterPro" id="IPR006674">
    <property type="entry name" value="HD_domain"/>
</dbReference>
<dbReference type="PANTHER" id="PTHR33594">
    <property type="entry name" value="SUPERFAMILY HYDROLASE, PUTATIVE (AFU_ORTHOLOGUE AFUA_1G03035)-RELATED"/>
    <property type="match status" value="1"/>
</dbReference>
<evidence type="ECO:0000313" key="3">
    <source>
        <dbReference type="Proteomes" id="UP001057025"/>
    </source>
</evidence>
<name>A0ABY5BUZ0_9LACO</name>
<dbReference type="SMART" id="SM00471">
    <property type="entry name" value="HDc"/>
    <property type="match status" value="1"/>
</dbReference>
<protein>
    <submittedName>
        <fullName evidence="2">HD domain-containing protein</fullName>
    </submittedName>
</protein>
<sequence>MDARLQRVSYYVQQQLASDHTGHDFAHVQRVVKLTQKLLQTEPADATLALTIAYLHDVPDEKLTTDPEQKRHAIAQKLAEWQYQPNEIHLIMEDIEHLSFSKNLEQHYQLDPAGQVAQDADRLDAIGPVAIARTFAYGAVHGIPMYEPHVSEQTLTSKRAYRHPTDTYHHYRARTKRVVQLLNTATAQRMAGPRMQATERFLTRFVAERQGKR</sequence>
<dbReference type="Gene3D" id="1.10.472.50">
    <property type="entry name" value="HD-domain/PDEase-like"/>
    <property type="match status" value="1"/>
</dbReference>
<dbReference type="InterPro" id="IPR003607">
    <property type="entry name" value="HD/PDEase_dom"/>
</dbReference>
<dbReference type="PANTHER" id="PTHR33594:SF1">
    <property type="entry name" value="HD_PDEASE DOMAIN-CONTAINING PROTEIN"/>
    <property type="match status" value="1"/>
</dbReference>
<dbReference type="Gene3D" id="1.20.58.1910">
    <property type="match status" value="1"/>
</dbReference>
<dbReference type="Proteomes" id="UP001057025">
    <property type="component" value="Chromosome"/>
</dbReference>
<proteinExistence type="predicted"/>
<evidence type="ECO:0000259" key="1">
    <source>
        <dbReference type="SMART" id="SM00471"/>
    </source>
</evidence>
<dbReference type="RefSeq" id="WP_252797549.1">
    <property type="nucleotide sequence ID" value="NZ_CP097118.1"/>
</dbReference>
<feature type="domain" description="HD/PDEase" evidence="1">
    <location>
        <begin position="20"/>
        <end position="135"/>
    </location>
</feature>
<dbReference type="SUPFAM" id="SSF109604">
    <property type="entry name" value="HD-domain/PDEase-like"/>
    <property type="match status" value="1"/>
</dbReference>
<dbReference type="Pfam" id="PF01966">
    <property type="entry name" value="HD"/>
    <property type="match status" value="1"/>
</dbReference>
<gene>
    <name evidence="2" type="ORF">M3M39_01935</name>
</gene>
<accession>A0ABY5BUZ0</accession>
<reference evidence="2" key="1">
    <citation type="submission" date="2022-05" db="EMBL/GenBank/DDBJ databases">
        <authorList>
            <person name="Oliphant S.A."/>
            <person name="Watson-Haigh N.S."/>
            <person name="Sumby K.M."/>
            <person name="Gardner J.M."/>
            <person name="Jiranek V."/>
        </authorList>
    </citation>
    <scope>NUCLEOTIDE SEQUENCE</scope>
    <source>
        <strain evidence="2">KI11_C11</strain>
    </source>
</reference>
<keyword evidence="3" id="KW-1185">Reference proteome</keyword>